<feature type="domain" description="ATPase AAA-type core" evidence="1">
    <location>
        <begin position="13"/>
        <end position="65"/>
    </location>
</feature>
<keyword evidence="2" id="KW-0418">Kinase</keyword>
<dbReference type="PANTHER" id="PTHR37816:SF1">
    <property type="entry name" value="TOXIN"/>
    <property type="match status" value="1"/>
</dbReference>
<name>A0A7Z0IQL5_9ACTN</name>
<keyword evidence="3" id="KW-1185">Reference proteome</keyword>
<protein>
    <submittedName>
        <fullName evidence="2">Adenylate kinase family enzyme</fullName>
    </submittedName>
</protein>
<evidence type="ECO:0000313" key="3">
    <source>
        <dbReference type="Proteomes" id="UP000564496"/>
    </source>
</evidence>
<dbReference type="PANTHER" id="PTHR37816">
    <property type="entry name" value="YALI0E33011P"/>
    <property type="match status" value="1"/>
</dbReference>
<dbReference type="Proteomes" id="UP000564496">
    <property type="component" value="Unassembled WGS sequence"/>
</dbReference>
<organism evidence="2 3">
    <name type="scientific">Nocardioides panzhihuensis</name>
    <dbReference type="NCBI Taxonomy" id="860243"/>
    <lineage>
        <taxon>Bacteria</taxon>
        <taxon>Bacillati</taxon>
        <taxon>Actinomycetota</taxon>
        <taxon>Actinomycetes</taxon>
        <taxon>Propionibacteriales</taxon>
        <taxon>Nocardioidaceae</taxon>
        <taxon>Nocardioides</taxon>
    </lineage>
</organism>
<keyword evidence="2" id="KW-0808">Transferase</keyword>
<accession>A0A7Z0IQL5</accession>
<dbReference type="Pfam" id="PF00004">
    <property type="entry name" value="AAA"/>
    <property type="match status" value="1"/>
</dbReference>
<dbReference type="InterPro" id="IPR003959">
    <property type="entry name" value="ATPase_AAA_core"/>
</dbReference>
<dbReference type="SUPFAM" id="SSF52540">
    <property type="entry name" value="P-loop containing nucleoside triphosphate hydrolases"/>
    <property type="match status" value="1"/>
</dbReference>
<dbReference type="InterPro" id="IPR052922">
    <property type="entry name" value="Cytidylate_Kinase-2"/>
</dbReference>
<evidence type="ECO:0000313" key="2">
    <source>
        <dbReference type="EMBL" id="NYI75981.1"/>
    </source>
</evidence>
<dbReference type="Gene3D" id="3.40.50.300">
    <property type="entry name" value="P-loop containing nucleotide triphosphate hydrolases"/>
    <property type="match status" value="1"/>
</dbReference>
<dbReference type="GO" id="GO:0016887">
    <property type="term" value="F:ATP hydrolysis activity"/>
    <property type="evidence" value="ECO:0007669"/>
    <property type="project" value="InterPro"/>
</dbReference>
<proteinExistence type="predicted"/>
<evidence type="ECO:0000259" key="1">
    <source>
        <dbReference type="Pfam" id="PF00004"/>
    </source>
</evidence>
<dbReference type="EMBL" id="JACBZR010000001">
    <property type="protein sequence ID" value="NYI75981.1"/>
    <property type="molecule type" value="Genomic_DNA"/>
</dbReference>
<dbReference type="InterPro" id="IPR027417">
    <property type="entry name" value="P-loop_NTPase"/>
</dbReference>
<dbReference type="AlphaFoldDB" id="A0A7Z0IQL5"/>
<dbReference type="GO" id="GO:0005524">
    <property type="term" value="F:ATP binding"/>
    <property type="evidence" value="ECO:0007669"/>
    <property type="project" value="InterPro"/>
</dbReference>
<sequence length="192" mass="22088">MVEVAGSVRRVSVVGSSGSGKSTVARRLAGILGVPYIELDAIHWRPGWVEEEPEVFADRVREVTRADAWVIDGNYQSKVGTLVWEQAELVVWVNPPRWRVMVQVTLRTLRRAARREELWNGNREGWGGLRLWRSSDSVIRWAWDSYAPQIERYEAALVDPRHAPLRFVRLRSRRDVERFLEQLGRSGLRGCG</sequence>
<reference evidence="2 3" key="1">
    <citation type="submission" date="2020-07" db="EMBL/GenBank/DDBJ databases">
        <title>Sequencing the genomes of 1000 actinobacteria strains.</title>
        <authorList>
            <person name="Klenk H.-P."/>
        </authorList>
    </citation>
    <scope>NUCLEOTIDE SEQUENCE [LARGE SCALE GENOMIC DNA]</scope>
    <source>
        <strain evidence="2 3">DSM 26487</strain>
    </source>
</reference>
<comment type="caution">
    <text evidence="2">The sequence shown here is derived from an EMBL/GenBank/DDBJ whole genome shotgun (WGS) entry which is preliminary data.</text>
</comment>
<gene>
    <name evidence="2" type="ORF">BJ988_000629</name>
</gene>
<dbReference type="GO" id="GO:0016301">
    <property type="term" value="F:kinase activity"/>
    <property type="evidence" value="ECO:0007669"/>
    <property type="project" value="UniProtKB-KW"/>
</dbReference>
<dbReference type="RefSeq" id="WP_179656666.1">
    <property type="nucleotide sequence ID" value="NZ_JACBZR010000001.1"/>
</dbReference>